<dbReference type="AlphaFoldDB" id="A0A401UV96"/>
<dbReference type="EMBL" id="BHYL01000015">
    <property type="protein sequence ID" value="GCD18603.1"/>
    <property type="molecule type" value="Genomic_DNA"/>
</dbReference>
<keyword evidence="2" id="KW-1185">Reference proteome</keyword>
<comment type="caution">
    <text evidence="1">The sequence shown here is derived from an EMBL/GenBank/DDBJ whole genome shotgun (WGS) entry which is preliminary data.</text>
</comment>
<reference evidence="1 2" key="1">
    <citation type="submission" date="2018-11" db="EMBL/GenBank/DDBJ databases">
        <title>Draft genome sequence of Cellulomonas takizawaensis strain TKZ-21.</title>
        <authorList>
            <person name="Yamamura H."/>
            <person name="Hayashi T."/>
            <person name="Hamada M."/>
            <person name="Serisawa Y."/>
            <person name="Matsuyama K."/>
            <person name="Nakagawa Y."/>
            <person name="Otoguro M."/>
            <person name="Yanagida F."/>
            <person name="Hayakawa M."/>
        </authorList>
    </citation>
    <scope>NUCLEOTIDE SEQUENCE [LARGE SCALE GENOMIC DNA]</scope>
    <source>
        <strain evidence="1 2">TKZ-21</strain>
    </source>
</reference>
<gene>
    <name evidence="1" type="ORF">CTKZ_01650</name>
</gene>
<dbReference type="RefSeq" id="WP_124341157.1">
    <property type="nucleotide sequence ID" value="NZ_BHYL01000015.1"/>
</dbReference>
<dbReference type="Proteomes" id="UP000288246">
    <property type="component" value="Unassembled WGS sequence"/>
</dbReference>
<proteinExistence type="predicted"/>
<protein>
    <submittedName>
        <fullName evidence="1">Uncharacterized protein</fullName>
    </submittedName>
</protein>
<dbReference type="OrthoDB" id="4825392at2"/>
<name>A0A401UV96_9CELL</name>
<evidence type="ECO:0000313" key="2">
    <source>
        <dbReference type="Proteomes" id="UP000288246"/>
    </source>
</evidence>
<sequence>MLGIRRTHDDQPLPAHGDDWSADRLSVFHRRLAVAASGAPSPGQVDALLDEVPTTPRNVAALLEHLVDEHARRARAAGRSRAVVSAPLPDGAVARVGHLLVVRWLTRRQEMGRRVIRRVAHSPAAVTAPSERTGWLLVRHLTDGLTTPAPA</sequence>
<accession>A0A401UV96</accession>
<organism evidence="1 2">
    <name type="scientific">Cellulomonas algicola</name>
    <dbReference type="NCBI Taxonomy" id="2071633"/>
    <lineage>
        <taxon>Bacteria</taxon>
        <taxon>Bacillati</taxon>
        <taxon>Actinomycetota</taxon>
        <taxon>Actinomycetes</taxon>
        <taxon>Micrococcales</taxon>
        <taxon>Cellulomonadaceae</taxon>
        <taxon>Cellulomonas</taxon>
    </lineage>
</organism>
<evidence type="ECO:0000313" key="1">
    <source>
        <dbReference type="EMBL" id="GCD18603.1"/>
    </source>
</evidence>